<evidence type="ECO:0000313" key="2">
    <source>
        <dbReference type="EMBL" id="EGG29874.1"/>
    </source>
</evidence>
<dbReference type="AlphaFoldDB" id="F3L1C6"/>
<dbReference type="PROSITE" id="PS50977">
    <property type="entry name" value="HTH_TETR_2"/>
    <property type="match status" value="1"/>
</dbReference>
<comment type="caution">
    <text evidence="2">The sequence shown here is derived from an EMBL/GenBank/DDBJ whole genome shotgun (WGS) entry which is preliminary data.</text>
</comment>
<dbReference type="InterPro" id="IPR009057">
    <property type="entry name" value="Homeodomain-like_sf"/>
</dbReference>
<evidence type="ECO:0000313" key="3">
    <source>
        <dbReference type="Proteomes" id="UP000005615"/>
    </source>
</evidence>
<dbReference type="eggNOG" id="COG1309">
    <property type="taxonomic scope" value="Bacteria"/>
</dbReference>
<reference evidence="2 3" key="1">
    <citation type="journal article" date="2011" name="J. Bacteriol.">
        <title>Genome sequence of strain IMCC3088, a proteorhodopsin-containing marine bacterium belonging to the OM60/NOR5 clade.</title>
        <authorList>
            <person name="Jang Y."/>
            <person name="Oh H.M."/>
            <person name="Kang I."/>
            <person name="Lee K."/>
            <person name="Yang S.J."/>
            <person name="Cho J.C."/>
        </authorList>
    </citation>
    <scope>NUCLEOTIDE SEQUENCE [LARGE SCALE GENOMIC DNA]</scope>
    <source>
        <strain evidence="2 3">IMCC3088</strain>
    </source>
</reference>
<dbReference type="RefSeq" id="WP_009575516.1">
    <property type="nucleotide sequence ID" value="NZ_AEIG01000028.1"/>
</dbReference>
<dbReference type="GO" id="GO:0003677">
    <property type="term" value="F:DNA binding"/>
    <property type="evidence" value="ECO:0007669"/>
    <property type="project" value="UniProtKB-UniRule"/>
</dbReference>
<evidence type="ECO:0000256" key="1">
    <source>
        <dbReference type="ARBA" id="ARBA00023125"/>
    </source>
</evidence>
<name>F3L1C6_9GAMM</name>
<dbReference type="SUPFAM" id="SSF46689">
    <property type="entry name" value="Homeodomain-like"/>
    <property type="match status" value="1"/>
</dbReference>
<protein>
    <submittedName>
        <fullName evidence="2">Uncharacterized protein</fullName>
    </submittedName>
</protein>
<sequence>MAKAIDQLSVEPAKPLSMNALAKALDVTPMALYRYVQDRDHLLQAVANQLLNNLAPDIPDAPWSQQLRVWALAVREYFLANPGLFGLLGWNEHIATAWWGQLATLARILKRAGFANQALADLVQWVGNSIMGSIYLEIAGQQSGFKLNDEDWQSLARDDVQVVEELIEHLNRKNARTVFIDSVERIIANIEASTSHD</sequence>
<dbReference type="SUPFAM" id="SSF48498">
    <property type="entry name" value="Tetracyclin repressor-like, C-terminal domain"/>
    <property type="match status" value="1"/>
</dbReference>
<dbReference type="EMBL" id="AEIG01000028">
    <property type="protein sequence ID" value="EGG29874.1"/>
    <property type="molecule type" value="Genomic_DNA"/>
</dbReference>
<dbReference type="InterPro" id="IPR001647">
    <property type="entry name" value="HTH_TetR"/>
</dbReference>
<dbReference type="Proteomes" id="UP000005615">
    <property type="component" value="Unassembled WGS sequence"/>
</dbReference>
<gene>
    <name evidence="2" type="ORF">IMCC3088_1220</name>
</gene>
<keyword evidence="3" id="KW-1185">Reference proteome</keyword>
<organism evidence="2 3">
    <name type="scientific">Aequoribacter fuscus</name>
    <dbReference type="NCBI Taxonomy" id="2518989"/>
    <lineage>
        <taxon>Bacteria</taxon>
        <taxon>Pseudomonadati</taxon>
        <taxon>Pseudomonadota</taxon>
        <taxon>Gammaproteobacteria</taxon>
        <taxon>Cellvibrionales</taxon>
        <taxon>Halieaceae</taxon>
        <taxon>Aequoribacter</taxon>
    </lineage>
</organism>
<dbReference type="InterPro" id="IPR036271">
    <property type="entry name" value="Tet_transcr_reg_TetR-rel_C_sf"/>
</dbReference>
<proteinExistence type="predicted"/>
<accession>F3L1C6</accession>
<keyword evidence="1" id="KW-0238">DNA-binding</keyword>
<dbReference type="OrthoDB" id="329481at2"/>
<dbReference type="Gene3D" id="1.10.357.10">
    <property type="entry name" value="Tetracycline Repressor, domain 2"/>
    <property type="match status" value="1"/>
</dbReference>
<dbReference type="STRING" id="2518989.IMCC3088_1220"/>